<dbReference type="OMA" id="KFINCHE"/>
<dbReference type="GO" id="GO:0097731">
    <property type="term" value="C:9+0 non-motile cilium"/>
    <property type="evidence" value="ECO:0000318"/>
    <property type="project" value="GO_Central"/>
</dbReference>
<reference evidence="4 5" key="4">
    <citation type="submission" date="2025-04" db="UniProtKB">
        <authorList>
            <consortium name="RefSeq"/>
        </authorList>
    </citation>
    <scope>IDENTIFICATION</scope>
    <source>
        <strain evidence="5">Nigerian</strain>
        <tissue evidence="5">Liver and blood</tissue>
    </source>
</reference>
<dbReference type="OrthoDB" id="10057631at2759"/>
<keyword evidence="3" id="KW-1185">Reference proteome</keyword>
<dbReference type="PANTHER" id="PTHR35543">
    <property type="entry name" value="PROTEIN C11ORF74"/>
    <property type="match status" value="1"/>
</dbReference>
<feature type="region of interest" description="Disordered" evidence="1">
    <location>
        <begin position="49"/>
        <end position="105"/>
    </location>
</feature>
<protein>
    <submittedName>
        <fullName evidence="2">Intraflagellar transport associated protein</fullName>
    </submittedName>
    <submittedName>
        <fullName evidence="4 5">Protein C11orf74 homolog</fullName>
    </submittedName>
</protein>
<dbReference type="Ensembl" id="ENSXETT00000061097">
    <property type="protein sequence ID" value="ENSXETP00000060543"/>
    <property type="gene ID" value="ENSXETG00000032018"/>
</dbReference>
<accession>A0A6I8PXB0</accession>
<dbReference type="GO" id="GO:0005829">
    <property type="term" value="C:cytosol"/>
    <property type="evidence" value="ECO:0000318"/>
    <property type="project" value="GO_Central"/>
</dbReference>
<dbReference type="Proteomes" id="UP000008143">
    <property type="component" value="Chromosome 4"/>
</dbReference>
<evidence type="ECO:0000313" key="3">
    <source>
        <dbReference type="Proteomes" id="UP000008143"/>
    </source>
</evidence>
<dbReference type="AlphaFoldDB" id="A0A6I8PXB0"/>
<dbReference type="GeneID" id="779527"/>
<dbReference type="InterPro" id="IPR040028">
    <property type="entry name" value="IFTAP"/>
</dbReference>
<evidence type="ECO:0000313" key="4">
    <source>
        <dbReference type="RefSeq" id="NP_001184083.1"/>
    </source>
</evidence>
<dbReference type="GeneTree" id="ENSGT00390000013149"/>
<dbReference type="GO" id="GO:0007283">
    <property type="term" value="P:spermatogenesis"/>
    <property type="evidence" value="ECO:0000318"/>
    <property type="project" value="GO_Central"/>
</dbReference>
<proteinExistence type="predicted"/>
<dbReference type="KEGG" id="xtr:779527"/>
<gene>
    <name evidence="2 6" type="primary">iftap</name>
    <name evidence="4 5" type="synonym">c11orf74</name>
</gene>
<dbReference type="GO" id="GO:0007340">
    <property type="term" value="P:acrosome reaction"/>
    <property type="evidence" value="ECO:0000318"/>
    <property type="project" value="GO_Central"/>
</dbReference>
<reference evidence="4" key="1">
    <citation type="journal article" date="2002" name="Dev. Dyn.">
        <title>Genetic and genomic tools for Xenopus research: The NIH Xenopus initiative.</title>
        <authorList>
            <person name="Klein S.L."/>
            <person name="Strausberg R.L."/>
            <person name="Wagner L."/>
            <person name="Pontius J."/>
            <person name="Clifton S.W."/>
            <person name="Richardson P."/>
        </authorList>
    </citation>
    <scope>NUCLEOTIDE SEQUENCE</scope>
</reference>
<dbReference type="RefSeq" id="NP_001184083.1">
    <property type="nucleotide sequence ID" value="NM_001197154.1"/>
</dbReference>
<organism evidence="2">
    <name type="scientific">Xenopus tropicalis</name>
    <name type="common">Western clawed frog</name>
    <name type="synonym">Silurana tropicalis</name>
    <dbReference type="NCBI Taxonomy" id="8364"/>
    <lineage>
        <taxon>Eukaryota</taxon>
        <taxon>Metazoa</taxon>
        <taxon>Chordata</taxon>
        <taxon>Craniata</taxon>
        <taxon>Vertebrata</taxon>
        <taxon>Euteleostomi</taxon>
        <taxon>Amphibia</taxon>
        <taxon>Batrachia</taxon>
        <taxon>Anura</taxon>
        <taxon>Pipoidea</taxon>
        <taxon>Pipidae</taxon>
        <taxon>Xenopodinae</taxon>
        <taxon>Xenopus</taxon>
        <taxon>Silurana</taxon>
    </lineage>
</organism>
<reference evidence="2" key="3">
    <citation type="submission" date="2020-05" db="UniProtKB">
        <authorList>
            <consortium name="Ensembl"/>
        </authorList>
    </citation>
    <scope>IDENTIFICATION</scope>
</reference>
<dbReference type="Xenbase" id="XB-GENE-973490">
    <property type="gene designation" value="iftap"/>
</dbReference>
<evidence type="ECO:0000256" key="1">
    <source>
        <dbReference type="SAM" id="MobiDB-lite"/>
    </source>
</evidence>
<dbReference type="Pfam" id="PF17722">
    <property type="entry name" value="IFTAP"/>
    <property type="match status" value="2"/>
</dbReference>
<feature type="compositionally biased region" description="Basic and acidic residues" evidence="1">
    <location>
        <begin position="61"/>
        <end position="85"/>
    </location>
</feature>
<dbReference type="RefSeq" id="XP_012816737.1">
    <property type="nucleotide sequence ID" value="XM_012961283.3"/>
</dbReference>
<name>A0A6I8PXB0_XENTR</name>
<dbReference type="AGR" id="Xenbase:XB-GENE-973490"/>
<dbReference type="Bgee" id="ENSXETG00000032018">
    <property type="expression patterns" value="Expressed in testis and 12 other cell types or tissues"/>
</dbReference>
<reference evidence="2" key="2">
    <citation type="journal article" date="2010" name="Science">
        <title>The genome of the Western clawed frog Xenopus tropicalis.</title>
        <authorList>
            <person name="Hellsten U."/>
            <person name="Harland R.M."/>
            <person name="Gilchrist M.J."/>
            <person name="Hendrix D."/>
            <person name="Jurka J."/>
            <person name="Kapitonov V."/>
            <person name="Ovcharenko I."/>
            <person name="Putnam N.H."/>
            <person name="Shu S."/>
            <person name="Taher L."/>
            <person name="Blitz I.L."/>
            <person name="Blumberg B."/>
            <person name="Dichmann D.S."/>
            <person name="Dubchak I."/>
            <person name="Amaya E."/>
            <person name="Detter J.C."/>
            <person name="Fletcher R."/>
            <person name="Gerhard D.S."/>
            <person name="Goodstein D."/>
            <person name="Graves T."/>
            <person name="Grigoriev I.V."/>
            <person name="Grimwood J."/>
            <person name="Kawashima T."/>
            <person name="Lindquist E."/>
            <person name="Lucas S.M."/>
            <person name="Mead P.E."/>
            <person name="Mitros T."/>
            <person name="Ogino H."/>
            <person name="Ohta Y."/>
            <person name="Poliakov A.V."/>
            <person name="Pollet N."/>
            <person name="Robert J."/>
            <person name="Salamov A."/>
            <person name="Sater A.K."/>
            <person name="Schmutz J."/>
            <person name="Terry A."/>
            <person name="Vize P.D."/>
            <person name="Warren W.C."/>
            <person name="Wells D."/>
            <person name="Wills A."/>
            <person name="Wilson R.K."/>
            <person name="Zimmerman L.B."/>
            <person name="Zorn A.M."/>
            <person name="Grainger R."/>
            <person name="Grammer T."/>
            <person name="Khokha M.K."/>
            <person name="Richardson P.M."/>
            <person name="Rokhsar D.S."/>
        </authorList>
    </citation>
    <scope>NUCLEOTIDE SEQUENCE [LARGE SCALE GENOMIC DNA]</scope>
    <source>
        <strain evidence="2">Nigerian</strain>
    </source>
</reference>
<evidence type="ECO:0000313" key="6">
    <source>
        <dbReference type="Xenbase" id="XB-GENE-973490"/>
    </source>
</evidence>
<dbReference type="CTD" id="119710"/>
<dbReference type="PANTHER" id="PTHR35543:SF1">
    <property type="entry name" value="INTRAFLAGELLAR TRANSPORT-ASSOCIATED PROTEIN"/>
    <property type="match status" value="1"/>
</dbReference>
<evidence type="ECO:0000313" key="5">
    <source>
        <dbReference type="RefSeq" id="XP_012816737.1"/>
    </source>
</evidence>
<dbReference type="GO" id="GO:0120160">
    <property type="term" value="F:intraciliary transport particle A binding"/>
    <property type="evidence" value="ECO:0000318"/>
    <property type="project" value="GO_Central"/>
</dbReference>
<sequence>MPGSLPECPIMAEGDWTSDVLDRFISIPEQSYEQFLGTFSHLPKERRELQFGPVSVPEQQRTWERARTKDKEEDGNKDSTAKESEQVQTKVDNYLDPSPYETDNGDVTCSGFELLPGEAESEGPSYIPSWCRSTRLDFRTLPSCQETASTVEQTEEVQPFALEEGFDYDHVALTPKFSVSELKYLEMERHGKIGEEESTEQTEI</sequence>
<evidence type="ECO:0000313" key="2">
    <source>
        <dbReference type="Ensembl" id="ENSXETP00000060543"/>
    </source>
</evidence>